<dbReference type="InterPro" id="IPR036736">
    <property type="entry name" value="ACP-like_sf"/>
</dbReference>
<dbReference type="FunFam" id="3.40.366.10:FF:000002">
    <property type="entry name" value="Probable polyketide synthase 2"/>
    <property type="match status" value="1"/>
</dbReference>
<dbReference type="Proteomes" id="UP000252008">
    <property type="component" value="Unassembled WGS sequence"/>
</dbReference>
<dbReference type="PROSITE" id="PS52004">
    <property type="entry name" value="KS3_2"/>
    <property type="match status" value="1"/>
</dbReference>
<dbReference type="SUPFAM" id="SSF55048">
    <property type="entry name" value="Probable ACP-binding domain of malonyl-CoA ACP transacylase"/>
    <property type="match status" value="1"/>
</dbReference>
<dbReference type="PROSITE" id="PS50075">
    <property type="entry name" value="CARRIER"/>
    <property type="match status" value="2"/>
</dbReference>
<proteinExistence type="inferred from homology"/>
<dbReference type="InterPro" id="IPR016035">
    <property type="entry name" value="Acyl_Trfase/lysoPLipase"/>
</dbReference>
<dbReference type="InterPro" id="IPR014031">
    <property type="entry name" value="Ketoacyl_synth_C"/>
</dbReference>
<keyword evidence="7" id="KW-0276">Fatty acid metabolism</keyword>
<dbReference type="Gene3D" id="3.30.70.3290">
    <property type="match status" value="1"/>
</dbReference>
<dbReference type="InterPro" id="IPR032821">
    <property type="entry name" value="PKS_assoc"/>
</dbReference>
<feature type="domain" description="Carrier" evidence="11">
    <location>
        <begin position="1638"/>
        <end position="1716"/>
    </location>
</feature>
<dbReference type="Gene3D" id="3.40.366.10">
    <property type="entry name" value="Malonyl-Coenzyme A Acyl Carrier Protein, domain 2"/>
    <property type="match status" value="1"/>
</dbReference>
<dbReference type="InterPro" id="IPR014030">
    <property type="entry name" value="Ketoacyl_synth_N"/>
</dbReference>
<feature type="region of interest" description="Disordered" evidence="10">
    <location>
        <begin position="1719"/>
        <end position="1738"/>
    </location>
</feature>
<dbReference type="STRING" id="39692.BST38_12535"/>
<keyword evidence="4" id="KW-0597">Phosphoprotein</keyword>
<dbReference type="InterPro" id="IPR016039">
    <property type="entry name" value="Thiolase-like"/>
</dbReference>
<evidence type="ECO:0000256" key="8">
    <source>
        <dbReference type="ARBA" id="ARBA00023098"/>
    </source>
</evidence>
<keyword evidence="6" id="KW-0808">Transferase</keyword>
<gene>
    <name evidence="13" type="ORF">MPP7335_03911</name>
</gene>
<name>A0A375YM43_MYCPF</name>
<keyword evidence="14" id="KW-1185">Reference proteome</keyword>
<dbReference type="Pfam" id="PF00501">
    <property type="entry name" value="AMP-binding"/>
    <property type="match status" value="1"/>
</dbReference>
<evidence type="ECO:0000259" key="11">
    <source>
        <dbReference type="PROSITE" id="PS50075"/>
    </source>
</evidence>
<protein>
    <submittedName>
        <fullName evidence="13">Long-chain-fatty-acid--(Acyl-carrier-protein) ligase, 6-deoxyerythronolide-B synthase [Anabaena cylindrica PCC 7122]</fullName>
    </submittedName>
</protein>
<evidence type="ECO:0000256" key="4">
    <source>
        <dbReference type="ARBA" id="ARBA00022553"/>
    </source>
</evidence>
<keyword evidence="3" id="KW-0596">Phosphopantetheine</keyword>
<dbReference type="GO" id="GO:0004312">
    <property type="term" value="F:fatty acid synthase activity"/>
    <property type="evidence" value="ECO:0007669"/>
    <property type="project" value="TreeGrafter"/>
</dbReference>
<dbReference type="SUPFAM" id="SSF47336">
    <property type="entry name" value="ACP-like"/>
    <property type="match status" value="2"/>
</dbReference>
<evidence type="ECO:0000256" key="3">
    <source>
        <dbReference type="ARBA" id="ARBA00022450"/>
    </source>
</evidence>
<dbReference type="SMART" id="SM01294">
    <property type="entry name" value="PKS_PP_betabranch"/>
    <property type="match status" value="2"/>
</dbReference>
<dbReference type="InterPro" id="IPR050091">
    <property type="entry name" value="PKS_NRPS_Biosynth_Enz"/>
</dbReference>
<accession>A0A375YM43</accession>
<dbReference type="SMART" id="SM00825">
    <property type="entry name" value="PKS_KS"/>
    <property type="match status" value="1"/>
</dbReference>
<evidence type="ECO:0000256" key="1">
    <source>
        <dbReference type="ARBA" id="ARBA00001957"/>
    </source>
</evidence>
<dbReference type="SUPFAM" id="SSF56801">
    <property type="entry name" value="Acetyl-CoA synthetase-like"/>
    <property type="match status" value="1"/>
</dbReference>
<dbReference type="SUPFAM" id="SSF52151">
    <property type="entry name" value="FabD/lysophospholipase-like"/>
    <property type="match status" value="1"/>
</dbReference>
<dbReference type="FunFam" id="3.40.47.10:FF:000019">
    <property type="entry name" value="Polyketide synthase type I"/>
    <property type="match status" value="1"/>
</dbReference>
<evidence type="ECO:0000256" key="9">
    <source>
        <dbReference type="ARBA" id="ARBA00023315"/>
    </source>
</evidence>
<dbReference type="Gene3D" id="3.40.47.10">
    <property type="match status" value="1"/>
</dbReference>
<dbReference type="EMBL" id="UEGS01000001">
    <property type="protein sequence ID" value="SRX82151.1"/>
    <property type="molecule type" value="Genomic_DNA"/>
</dbReference>
<dbReference type="Pfam" id="PF16197">
    <property type="entry name" value="KAsynt_C_assoc"/>
    <property type="match status" value="1"/>
</dbReference>
<dbReference type="SUPFAM" id="SSF52777">
    <property type="entry name" value="CoA-dependent acyltransferases"/>
    <property type="match status" value="1"/>
</dbReference>
<evidence type="ECO:0000256" key="10">
    <source>
        <dbReference type="SAM" id="MobiDB-lite"/>
    </source>
</evidence>
<dbReference type="InterPro" id="IPR045851">
    <property type="entry name" value="AMP-bd_C_sf"/>
</dbReference>
<dbReference type="Gene3D" id="1.10.1200.10">
    <property type="entry name" value="ACP-like"/>
    <property type="match status" value="2"/>
</dbReference>
<comment type="cofactor">
    <cofactor evidence="1">
        <name>pantetheine 4'-phosphate</name>
        <dbReference type="ChEBI" id="CHEBI:47942"/>
    </cofactor>
</comment>
<dbReference type="SUPFAM" id="SSF53901">
    <property type="entry name" value="Thiolase-like"/>
    <property type="match status" value="1"/>
</dbReference>
<keyword evidence="9" id="KW-0012">Acyltransferase</keyword>
<evidence type="ECO:0000256" key="6">
    <source>
        <dbReference type="ARBA" id="ARBA00022679"/>
    </source>
</evidence>
<dbReference type="CDD" id="cd05931">
    <property type="entry name" value="FAAL"/>
    <property type="match status" value="1"/>
</dbReference>
<dbReference type="FunFam" id="3.40.50.12780:FF:000013">
    <property type="entry name" value="Long-chain-fatty-acid--AMP ligase FadD32"/>
    <property type="match status" value="1"/>
</dbReference>
<dbReference type="SMART" id="SM00827">
    <property type="entry name" value="PKS_AT"/>
    <property type="match status" value="1"/>
</dbReference>
<dbReference type="GO" id="GO:0071766">
    <property type="term" value="P:Actinobacterium-type cell wall biogenesis"/>
    <property type="evidence" value="ECO:0007669"/>
    <property type="project" value="UniProtKB-ARBA"/>
</dbReference>
<evidence type="ECO:0000256" key="5">
    <source>
        <dbReference type="ARBA" id="ARBA00022598"/>
    </source>
</evidence>
<dbReference type="Gene3D" id="3.30.559.10">
    <property type="entry name" value="Chloramphenicol acetyltransferase-like domain"/>
    <property type="match status" value="1"/>
</dbReference>
<dbReference type="GO" id="GO:0006633">
    <property type="term" value="P:fatty acid biosynthetic process"/>
    <property type="evidence" value="ECO:0007669"/>
    <property type="project" value="TreeGrafter"/>
</dbReference>
<comment type="similarity">
    <text evidence="2">Belongs to the ATP-dependent AMP-binding enzyme family.</text>
</comment>
<feature type="domain" description="Carrier" evidence="11">
    <location>
        <begin position="608"/>
        <end position="683"/>
    </location>
</feature>
<evidence type="ECO:0000256" key="2">
    <source>
        <dbReference type="ARBA" id="ARBA00006432"/>
    </source>
</evidence>
<dbReference type="InterPro" id="IPR020841">
    <property type="entry name" value="PKS_Beta-ketoAc_synthase_dom"/>
</dbReference>
<keyword evidence="5 13" id="KW-0436">Ligase</keyword>
<feature type="compositionally biased region" description="Basic and acidic residues" evidence="10">
    <location>
        <begin position="581"/>
        <end position="597"/>
    </location>
</feature>
<dbReference type="Pfam" id="PF02801">
    <property type="entry name" value="Ketoacyl-synt_C"/>
    <property type="match status" value="1"/>
</dbReference>
<dbReference type="NCBIfam" id="NF004509">
    <property type="entry name" value="PRK05850.1"/>
    <property type="match status" value="1"/>
</dbReference>
<evidence type="ECO:0000313" key="14">
    <source>
        <dbReference type="Proteomes" id="UP000252008"/>
    </source>
</evidence>
<dbReference type="FunFam" id="3.30.300.30:FF:000016">
    <property type="entry name" value="Fatty-acid-CoA ligase FadD26"/>
    <property type="match status" value="1"/>
</dbReference>
<evidence type="ECO:0000313" key="13">
    <source>
        <dbReference type="EMBL" id="SRX82151.1"/>
    </source>
</evidence>
<dbReference type="InterPro" id="IPR020806">
    <property type="entry name" value="PKS_PP-bd"/>
</dbReference>
<dbReference type="InterPro" id="IPR016036">
    <property type="entry name" value="Malonyl_transacylase_ACP-bd"/>
</dbReference>
<dbReference type="PANTHER" id="PTHR43775:SF51">
    <property type="entry name" value="INACTIVE PHENOLPHTHIOCEROL SYNTHESIS POLYKETIDE SYNTHASE TYPE I PKS1-RELATED"/>
    <property type="match status" value="1"/>
</dbReference>
<feature type="domain" description="Ketosynthase family 3 (KS3)" evidence="12">
    <location>
        <begin position="700"/>
        <end position="1123"/>
    </location>
</feature>
<dbReference type="InterPro" id="IPR040097">
    <property type="entry name" value="FAAL/FAAC"/>
</dbReference>
<evidence type="ECO:0000256" key="7">
    <source>
        <dbReference type="ARBA" id="ARBA00022832"/>
    </source>
</evidence>
<dbReference type="InterPro" id="IPR014043">
    <property type="entry name" value="Acyl_transferase_dom"/>
</dbReference>
<dbReference type="InterPro" id="IPR042099">
    <property type="entry name" value="ANL_N_sf"/>
</dbReference>
<dbReference type="InterPro" id="IPR006162">
    <property type="entry name" value="Ppantetheine_attach_site"/>
</dbReference>
<dbReference type="Gene3D" id="3.30.300.30">
    <property type="match status" value="1"/>
</dbReference>
<dbReference type="InterPro" id="IPR000873">
    <property type="entry name" value="AMP-dep_synth/lig_dom"/>
</dbReference>
<dbReference type="GO" id="GO:0031177">
    <property type="term" value="F:phosphopantetheine binding"/>
    <property type="evidence" value="ECO:0007669"/>
    <property type="project" value="InterPro"/>
</dbReference>
<dbReference type="InterPro" id="IPR023213">
    <property type="entry name" value="CAT-like_dom_sf"/>
</dbReference>
<dbReference type="PANTHER" id="PTHR43775">
    <property type="entry name" value="FATTY ACID SYNTHASE"/>
    <property type="match status" value="1"/>
</dbReference>
<dbReference type="RefSeq" id="WP_272818847.1">
    <property type="nucleotide sequence ID" value="NZ_MVID01000009.1"/>
</dbReference>
<dbReference type="Pfam" id="PF00550">
    <property type="entry name" value="PP-binding"/>
    <property type="match status" value="2"/>
</dbReference>
<reference evidence="13 14" key="1">
    <citation type="submission" date="2018-05" db="EMBL/GenBank/DDBJ databases">
        <authorList>
            <consortium name="IHU Genomes"/>
        </authorList>
    </citation>
    <scope>NUCLEOTIDE SEQUENCE [LARGE SCALE GENOMIC DNA]</scope>
    <source>
        <strain evidence="13 14">P7335</strain>
    </source>
</reference>
<feature type="region of interest" description="Disordered" evidence="10">
    <location>
        <begin position="574"/>
        <end position="597"/>
    </location>
</feature>
<dbReference type="Pfam" id="PF00698">
    <property type="entry name" value="Acyl_transf_1"/>
    <property type="match status" value="1"/>
</dbReference>
<dbReference type="GO" id="GO:0016874">
    <property type="term" value="F:ligase activity"/>
    <property type="evidence" value="ECO:0007669"/>
    <property type="project" value="UniProtKB-KW"/>
</dbReference>
<dbReference type="CDD" id="cd00833">
    <property type="entry name" value="PKS"/>
    <property type="match status" value="1"/>
</dbReference>
<keyword evidence="8" id="KW-0443">Lipid metabolism</keyword>
<dbReference type="InterPro" id="IPR025110">
    <property type="entry name" value="AMP-bd_C"/>
</dbReference>
<dbReference type="InterPro" id="IPR009081">
    <property type="entry name" value="PP-bd_ACP"/>
</dbReference>
<dbReference type="SMART" id="SM00823">
    <property type="entry name" value="PKS_PP"/>
    <property type="match status" value="2"/>
</dbReference>
<dbReference type="InterPro" id="IPR001227">
    <property type="entry name" value="Ac_transferase_dom_sf"/>
</dbReference>
<dbReference type="Pfam" id="PF23024">
    <property type="entry name" value="AMP-dom_DIP2-like"/>
    <property type="match status" value="1"/>
</dbReference>
<dbReference type="Pfam" id="PF00109">
    <property type="entry name" value="ketoacyl-synt"/>
    <property type="match status" value="1"/>
</dbReference>
<dbReference type="PROSITE" id="PS00012">
    <property type="entry name" value="PHOSPHOPANTETHEINE"/>
    <property type="match status" value="2"/>
</dbReference>
<sequence length="2178" mass="232589">MPAALREHARLRPDETAFTFVDYIRDDTGITESLTWSQLHRRASRVARELKSCGSTGDRTVIVAPQGLEYVTAFLGALQAGLIAVPLSEPNGGAADERVGAVLRDASPSAVLTTSSHATGLADHVRCAFGGAAPPVIDLGALVADSGPGSEDFDDSRGVAHLQYTSGSTRTPAGVMVSHKNIQANVAQMMGAYLDAHDGVPPPETTVVSWLPLFHDMGLLLGICIPILAGVPAVLTDPLSFLQRPARWMQLLADNGRAFSAAPNVAFELATRRTMDDDLAGLDLGNVLGVVTGAERVHTATLERFVERFSRFNLDPKVIRPSYGLAEATLYVATRESGEAPVSIVFDPEGLAAGQAIRILGKNGTPLVSYGVPQSPVVRIVDPETCTECADESVGEIWVTGDNVAYGYWRKPEESERTFSATIVDASKHTPAGPWLRTGDLGFISGGELFIVGRIKDLLVIYGRNYSPDDIEATIQEVTPGRCVAIAAHDDGGTDQLVAIVELKVPGDSDEAARKATAVRRDVIAAISRTHNLSVTDVVLVQPGSIPLTTSGKVRRRDCQQLYLGDRFTRIALPVQGTEQQSDRDNDRSPTDQGFTERLRRLRRDEHELLVEMVCSHVAAVLGELHAEDIDPARTFTDLGLDSVKSTEMLDRIKAAADLDLPATVPFDHPTPGKLADHLSHVARGPAATAAPANAYESRDEPVAVVGMACRFPGGVDSPAALWDLVVHGKDAVGGFPADRGWDLGDLFDPDPDAVGKTYVTAGAFLSDAGGFDSEFFGISSREAAAMDPQQRLLLEVTWEALEAARIDPTGLAGTDTAVYVGAWSQPCGATQSDSAEGYAMTGLSTSVASGRIAYLLGLQGPAITIDTACSSSMVATHMACQSLRSGESTLALAAGVTVMTTPSILTEFSRRRGLAPDGRCKAFAADADGTSFSEGVGVLVLERLSDARRNNHPVLAVIAGSAINQDGASNGLTAPNALAQQRVIAQAAASAGIALDQVDAVEAHGTGTALGDPIEAGAVIATYGAARSAEQPLWLGSVKSNIGHTQAAAGIAGIIKMVEALSHQTLPPTLHARRPGPYIDAANGTVRLLTDTRPWPGTAHPRTAAVSSFGISGTNAHLILREAPAVTPGSPAAQVRSADCSPSATIGPLWPLSARTPAALRAQADRLRRHLIQNPDIDLTDVAHSLATTRCHHPHRATVTVPAKSTDVRQDLLEALDALQGGRPHRQLTRHHHQGPRQTRVTFVFSGHGCQYPGMGRELYELHPVFANAVDDCDEALLPYTGWSVRDVLCERPDAPPVDRVDVVQPAIFAMTVALATVLRHHGIFPDAVIGHSQGEIAAAHIAGALSLPDAAKVVGVRGQVCGALSGAGGMVSVMLNVEELRPRLETWSAALTIAAINGPSHTVVSGDLGVLKEFTTACESDGIWVRPVAIGYASHSTQIDSVRERLMAEWAGVTARMGDVPLYSTVGPELSPEPLDTSTMTADYWYRNLRQPVHLHERVAALAESGEHTFVEVSPHPVMAPAITDILAQDARRGRSTVITTLRRDRSGADMLATAVAHLHNRGHSPAWPTLYAGVRAVALPTYPFEHRQYGVGRGHLYNAFGVRPGDTPPMSVDTDDDLVRQRELAAALAGRPHQERLDTLTAAVFEATADALGHPDPYGLDPDQSYQELGMDSLAALELRNALRRGTGLNLPTTIVFDHPTPRALAIHLADVVTDPSSPALPKSPVSSTDGPVDNRLDHVDQASFRMLRAVPSQIFQVTWMYDRPIDTEGLRRFHHNLGHGLLGRRIERSPLPFARDRWVIPDACEPIDFIERPRRRADLNRWVDERLRLPVDPEWGPSWHLGVLPLEDGGTAVSLVVSHGVIDAVGLGQAIADAARGQTRNLGFPSARSRRLTQALREDLGQTARDLPGLGRAALAAGRSIWRDRKHLMATSDSARPERRDSGDETVEVPSVTAYLDLMEWDLRAKGYGISSNSLVAAVACRLAVQVGRVHDDGTVMLRFPVSLRTENDTRGNALTQVDVSVTAAHALTDLKEIHARITETILRSLENTDDEALATLPLAVLVPVRLNRKLAASAQGGASLPVIVSNLGDLPPAASQPDGTDATHLDMRAVTPGLTRSVFERMGGYLFVGSGRSQGRIFIKVSAFTLGRQNTEDELRNAVSETFAGFELTAKIN</sequence>
<organism evidence="13 14">
    <name type="scientific">Mycolicibacterium parafortuitum</name>
    <name type="common">Mycobacterium parafortuitum</name>
    <dbReference type="NCBI Taxonomy" id="39692"/>
    <lineage>
        <taxon>Bacteria</taxon>
        <taxon>Bacillati</taxon>
        <taxon>Actinomycetota</taxon>
        <taxon>Actinomycetes</taxon>
        <taxon>Mycobacteriales</taxon>
        <taxon>Mycobacteriaceae</taxon>
        <taxon>Mycolicibacterium</taxon>
    </lineage>
</organism>
<dbReference type="Gene3D" id="3.40.50.12780">
    <property type="entry name" value="N-terminal domain of ligase-like"/>
    <property type="match status" value="1"/>
</dbReference>
<evidence type="ECO:0000259" key="12">
    <source>
        <dbReference type="PROSITE" id="PS52004"/>
    </source>
</evidence>